<keyword evidence="1" id="KW-0732">Signal</keyword>
<dbReference type="AlphaFoldDB" id="A0A842HL62"/>
<evidence type="ECO:0000313" key="2">
    <source>
        <dbReference type="EMBL" id="MBC2596207.1"/>
    </source>
</evidence>
<feature type="signal peptide" evidence="1">
    <location>
        <begin position="1"/>
        <end position="20"/>
    </location>
</feature>
<dbReference type="EMBL" id="JACHVB010000063">
    <property type="protein sequence ID" value="MBC2596207.1"/>
    <property type="molecule type" value="Genomic_DNA"/>
</dbReference>
<organism evidence="2 3">
    <name type="scientific">Ruficoccus amylovorans</name>
    <dbReference type="NCBI Taxonomy" id="1804625"/>
    <lineage>
        <taxon>Bacteria</taxon>
        <taxon>Pseudomonadati</taxon>
        <taxon>Verrucomicrobiota</taxon>
        <taxon>Opitutia</taxon>
        <taxon>Puniceicoccales</taxon>
        <taxon>Cerasicoccaceae</taxon>
        <taxon>Ruficoccus</taxon>
    </lineage>
</organism>
<dbReference type="RefSeq" id="WP_185677123.1">
    <property type="nucleotide sequence ID" value="NZ_JACHVB010000063.1"/>
</dbReference>
<feature type="chain" id="PRO_5032933878" description="DUF3887 domain-containing protein" evidence="1">
    <location>
        <begin position="21"/>
        <end position="141"/>
    </location>
</feature>
<accession>A0A842HL62</accession>
<proteinExistence type="predicted"/>
<dbReference type="Proteomes" id="UP000546464">
    <property type="component" value="Unassembled WGS sequence"/>
</dbReference>
<evidence type="ECO:0008006" key="4">
    <source>
        <dbReference type="Google" id="ProtNLM"/>
    </source>
</evidence>
<name>A0A842HL62_9BACT</name>
<comment type="caution">
    <text evidence="2">The sequence shown here is derived from an EMBL/GenBank/DDBJ whole genome shotgun (WGS) entry which is preliminary data.</text>
</comment>
<keyword evidence="3" id="KW-1185">Reference proteome</keyword>
<sequence>MKKAFLSLLTFFVLSTAAQAADSTPETVFIDKIWKAVESRKAESFMPLYYQGLPKELEPTFKELWNNLLTHGINSVAIKPVTEEEAKSEPASATIKDTTYVRNPAPSATLILTFKSDSASQGRFPISLVDGKYYLSSWKAQ</sequence>
<evidence type="ECO:0000313" key="3">
    <source>
        <dbReference type="Proteomes" id="UP000546464"/>
    </source>
</evidence>
<gene>
    <name evidence="2" type="ORF">H5P28_18215</name>
</gene>
<protein>
    <recommendedName>
        <fullName evidence="4">DUF3887 domain-containing protein</fullName>
    </recommendedName>
</protein>
<reference evidence="2 3" key="1">
    <citation type="submission" date="2020-07" db="EMBL/GenBank/DDBJ databases">
        <authorList>
            <person name="Feng X."/>
        </authorList>
    </citation>
    <scope>NUCLEOTIDE SEQUENCE [LARGE SCALE GENOMIC DNA]</scope>
    <source>
        <strain evidence="2 3">JCM31066</strain>
    </source>
</reference>
<evidence type="ECO:0000256" key="1">
    <source>
        <dbReference type="SAM" id="SignalP"/>
    </source>
</evidence>